<dbReference type="InterPro" id="IPR014001">
    <property type="entry name" value="Helicase_ATP-bd"/>
</dbReference>
<accession>A0A3N2BAV1</accession>
<dbReference type="InterPro" id="IPR001650">
    <property type="entry name" value="Helicase_C-like"/>
</dbReference>
<dbReference type="SUPFAM" id="SSF52540">
    <property type="entry name" value="P-loop containing nucleoside triphosphate hydrolases"/>
    <property type="match status" value="2"/>
</dbReference>
<proteinExistence type="predicted"/>
<dbReference type="PANTHER" id="PTHR45766">
    <property type="entry name" value="DNA ANNEALING HELICASE AND ENDONUCLEASE ZRANB3 FAMILY MEMBER"/>
    <property type="match status" value="1"/>
</dbReference>
<dbReference type="RefSeq" id="WP_123302954.1">
    <property type="nucleotide sequence ID" value="NZ_RKHK01000001.1"/>
</dbReference>
<dbReference type="Pfam" id="PF00271">
    <property type="entry name" value="Helicase_C"/>
    <property type="match status" value="1"/>
</dbReference>
<feature type="domain" description="Helicase ATP-binding" evidence="2">
    <location>
        <begin position="11"/>
        <end position="337"/>
    </location>
</feature>
<evidence type="ECO:0000256" key="1">
    <source>
        <dbReference type="ARBA" id="ARBA00022801"/>
    </source>
</evidence>
<dbReference type="SMART" id="SM00487">
    <property type="entry name" value="DEXDc"/>
    <property type="match status" value="1"/>
</dbReference>
<keyword evidence="4" id="KW-0347">Helicase</keyword>
<dbReference type="Gene3D" id="3.40.50.300">
    <property type="entry name" value="P-loop containing nucleotide triphosphate hydrolases"/>
    <property type="match status" value="2"/>
</dbReference>
<reference evidence="4 5" key="1">
    <citation type="submission" date="2018-11" db="EMBL/GenBank/DDBJ databases">
        <title>Sequencing the genomes of 1000 actinobacteria strains.</title>
        <authorList>
            <person name="Klenk H.-P."/>
        </authorList>
    </citation>
    <scope>NUCLEOTIDE SEQUENCE [LARGE SCALE GENOMIC DNA]</scope>
    <source>
        <strain evidence="4 5">DSM 11294</strain>
    </source>
</reference>
<feature type="domain" description="Helicase C-terminal" evidence="3">
    <location>
        <begin position="873"/>
        <end position="954"/>
    </location>
</feature>
<dbReference type="GO" id="GO:0004386">
    <property type="term" value="F:helicase activity"/>
    <property type="evidence" value="ECO:0007669"/>
    <property type="project" value="UniProtKB-KW"/>
</dbReference>
<dbReference type="OrthoDB" id="9814088at2"/>
<dbReference type="AlphaFoldDB" id="A0A3N2BAV1"/>
<keyword evidence="4" id="KW-0067">ATP-binding</keyword>
<keyword evidence="5" id="KW-1185">Reference proteome</keyword>
<protein>
    <submittedName>
        <fullName evidence="4">Helicase-like protein</fullName>
    </submittedName>
</protein>
<dbReference type="SMART" id="SM00490">
    <property type="entry name" value="HELICc"/>
    <property type="match status" value="1"/>
</dbReference>
<comment type="caution">
    <text evidence="4">The sequence shown here is derived from an EMBL/GenBank/DDBJ whole genome shotgun (WGS) entry which is preliminary data.</text>
</comment>
<dbReference type="GO" id="GO:0016787">
    <property type="term" value="F:hydrolase activity"/>
    <property type="evidence" value="ECO:0007669"/>
    <property type="project" value="UniProtKB-KW"/>
</dbReference>
<dbReference type="PANTHER" id="PTHR45766:SF6">
    <property type="entry name" value="SWI_SNF-RELATED MATRIX-ASSOCIATED ACTIN-DEPENDENT REGULATOR OF CHROMATIN SUBFAMILY A-LIKE PROTEIN 1"/>
    <property type="match status" value="1"/>
</dbReference>
<keyword evidence="4" id="KW-0547">Nucleotide-binding</keyword>
<dbReference type="InterPro" id="IPR027417">
    <property type="entry name" value="P-loop_NTPase"/>
</dbReference>
<sequence length="1074" mass="119695">MTETRPDVDAILAGLKPFQRATVNHGFDRLWGEDDPVQRFLVADEVGLGKTMVAKGIAARAIGHLWDSGRPITVLYICSNAQIARQNLRRLRDLTGGELQDNADRLTMLPATLGREADQRLQLVAFTPGTSLNLGNSTGMVAERALLHWMLRHVLGSEEVRKQSWTSYLAVGVELDRFRRRLRWKQSRPELDPELVASFAEHVDTERGPFGGSLREDLLADQARWARTPHRSSKHRRSRRPVIGALRMAMAHVAVERLAPDLVILDEFQRFKELFPSADRAAHAETTDAQRLAQRLIATERAKVLVLSATPYKMFTLPDEPSGDDHYRDFTHTIEFLAGPETARDITRELTRLREGILLRTPAGHQAAAEAQRRVQAALRRVMSRTERLAATPHRDGMLTERSLGAMTVEPQDVEGWLAADALARQVGTQDAFEFWRSAPYTANLMDRTGYQMQERFLAAARQQDPGLTQVLREHSNAFLDWEEIRQYRPIEPSNAKMRALVHDLTAREAWRLAWMAPSLPYLEPAGVFASPAIRGFTKRLIFSAWNVVPKAIAAMVSYEAERRLREESGAVVDAHHRYGNHRTAVPLTFGWDTDADVPRNLPNLTVLYPCVTLAQLGDPLALARDHGWRLPLDRDAALGAVTERVRHLLAQLGIVPQPGSEGQRRRWYGVAPYLLDAALDDDGSARQRIKRWLQGERREGSRLVDHMRWAMEADRGELGAPPEDLAHVLAQMALAGPGVCALRALARAEDGARSLTDPQLRVAAVTASRGLRSLFNKAEIVSAVRGGAGQSAADADSYWRQVLRYSLDGNLQSVLDEFVHMLTESEGLGALSRLERSEALADRIAATASIRPAQNTMQDVRVDGEHISVTEQRLNSHLAARFGRVQSSEAAAEREATVREGYTSPFWPFVMASTSVGQEGLDFHTYSHAVVHWNLPGNPVDMEQREGRVHRYKGHAVRKNVAAIHGESAVTADGTDPWRAVFAAAEATRPAGDSLINPYWVFPLEGGATIERYVPAMPLSQETQRYARLRATLGAYRFVMGQPRQEDLIRYLGADAEKLRIDLTPPTDAEAGA</sequence>
<dbReference type="Proteomes" id="UP000280668">
    <property type="component" value="Unassembled WGS sequence"/>
</dbReference>
<organism evidence="4 5">
    <name type="scientific">Bogoriella caseilytica</name>
    <dbReference type="NCBI Taxonomy" id="56055"/>
    <lineage>
        <taxon>Bacteria</taxon>
        <taxon>Bacillati</taxon>
        <taxon>Actinomycetota</taxon>
        <taxon>Actinomycetes</taxon>
        <taxon>Micrococcales</taxon>
        <taxon>Bogoriellaceae</taxon>
        <taxon>Bogoriella</taxon>
    </lineage>
</organism>
<evidence type="ECO:0000259" key="3">
    <source>
        <dbReference type="SMART" id="SM00490"/>
    </source>
</evidence>
<name>A0A3N2BAV1_9MICO</name>
<dbReference type="EMBL" id="RKHK01000001">
    <property type="protein sequence ID" value="ROR72385.1"/>
    <property type="molecule type" value="Genomic_DNA"/>
</dbReference>
<evidence type="ECO:0000313" key="4">
    <source>
        <dbReference type="EMBL" id="ROR72385.1"/>
    </source>
</evidence>
<evidence type="ECO:0000313" key="5">
    <source>
        <dbReference type="Proteomes" id="UP000280668"/>
    </source>
</evidence>
<evidence type="ECO:0000259" key="2">
    <source>
        <dbReference type="SMART" id="SM00487"/>
    </source>
</evidence>
<keyword evidence="1" id="KW-0378">Hydrolase</keyword>
<gene>
    <name evidence="4" type="ORF">EDD31_0736</name>
</gene>